<feature type="non-terminal residue" evidence="2">
    <location>
        <position position="1"/>
    </location>
</feature>
<evidence type="ECO:0000313" key="2">
    <source>
        <dbReference type="EMBL" id="JAS21820.1"/>
    </source>
</evidence>
<organism evidence="2">
    <name type="scientific">Clastoptera arizonana</name>
    <name type="common">Arizona spittle bug</name>
    <dbReference type="NCBI Taxonomy" id="38151"/>
    <lineage>
        <taxon>Eukaryota</taxon>
        <taxon>Metazoa</taxon>
        <taxon>Ecdysozoa</taxon>
        <taxon>Arthropoda</taxon>
        <taxon>Hexapoda</taxon>
        <taxon>Insecta</taxon>
        <taxon>Pterygota</taxon>
        <taxon>Neoptera</taxon>
        <taxon>Paraneoptera</taxon>
        <taxon>Hemiptera</taxon>
        <taxon>Auchenorrhyncha</taxon>
        <taxon>Cercopoidea</taxon>
        <taxon>Clastopteridae</taxon>
        <taxon>Clastoptera</taxon>
    </lineage>
</organism>
<reference evidence="2" key="1">
    <citation type="submission" date="2015-12" db="EMBL/GenBank/DDBJ databases">
        <title>De novo transcriptome assembly of four potential Pierce s Disease insect vectors from Arizona vineyards.</title>
        <authorList>
            <person name="Tassone E.E."/>
        </authorList>
    </citation>
    <scope>NUCLEOTIDE SEQUENCE</scope>
</reference>
<feature type="non-terminal residue" evidence="2">
    <location>
        <position position="327"/>
    </location>
</feature>
<proteinExistence type="predicted"/>
<name>A0A1B6D842_9HEMI</name>
<accession>A0A1B6D842</accession>
<dbReference type="AlphaFoldDB" id="A0A1B6D842"/>
<protein>
    <submittedName>
        <fullName evidence="2">Uncharacterized protein</fullName>
    </submittedName>
</protein>
<feature type="coiled-coil region" evidence="1">
    <location>
        <begin position="40"/>
        <end position="322"/>
    </location>
</feature>
<dbReference type="EMBL" id="GEDC01015478">
    <property type="protein sequence ID" value="JAS21820.1"/>
    <property type="molecule type" value="Transcribed_RNA"/>
</dbReference>
<keyword evidence="1" id="KW-0175">Coiled coil</keyword>
<evidence type="ECO:0000256" key="1">
    <source>
        <dbReference type="SAM" id="Coils"/>
    </source>
</evidence>
<sequence>NMGDDEKSKAISDLTSQINQLKALDKDLKMKPREEIDSVSDENIKQLEKAKLEIQKLTTELDNEKDKSSDLQKQLQDCLNTTNMGDDEKSKVINDLTLQINELKAMNKDLKMKPKEEMGMEISDEKLKQVEDTKLEIEKLKNELDKEKDKSSDLKKQLQDCLNTTNMGDDEKSKLINDLTSQISQLKALDKDLKKQPKEEMDSVSDENIKQLEKAKLEIQKLTTELNNEKDKSSDLKKQLQDCLNTTNMGDDEKSKVINDLTLQINELKAMNKDLKTKPKEGMGMDISDKNIKQLEEAQLEIQKLKTELNIEKDKCSDLKKQLQDCL</sequence>
<gene>
    <name evidence="2" type="ORF">g.31254</name>
</gene>